<organism evidence="13 14">
    <name type="scientific">Opisthorchis viverrini</name>
    <name type="common">Southeast Asian liver fluke</name>
    <dbReference type="NCBI Taxonomy" id="6198"/>
    <lineage>
        <taxon>Eukaryota</taxon>
        <taxon>Metazoa</taxon>
        <taxon>Spiralia</taxon>
        <taxon>Lophotrochozoa</taxon>
        <taxon>Platyhelminthes</taxon>
        <taxon>Trematoda</taxon>
        <taxon>Digenea</taxon>
        <taxon>Opisthorchiida</taxon>
        <taxon>Opisthorchiata</taxon>
        <taxon>Opisthorchiidae</taxon>
        <taxon>Opisthorchis</taxon>
    </lineage>
</organism>
<dbReference type="GO" id="GO:0000045">
    <property type="term" value="P:autophagosome assembly"/>
    <property type="evidence" value="ECO:0007669"/>
    <property type="project" value="TreeGrafter"/>
</dbReference>
<dbReference type="InterPro" id="IPR005078">
    <property type="entry name" value="Peptidase_C54"/>
</dbReference>
<dbReference type="AlphaFoldDB" id="A0A074ZN78"/>
<evidence type="ECO:0000256" key="8">
    <source>
        <dbReference type="ARBA" id="ARBA00022927"/>
    </source>
</evidence>
<evidence type="ECO:0000256" key="3">
    <source>
        <dbReference type="ARBA" id="ARBA00022448"/>
    </source>
</evidence>
<evidence type="ECO:0000256" key="2">
    <source>
        <dbReference type="ARBA" id="ARBA00010958"/>
    </source>
</evidence>
<protein>
    <recommendedName>
        <fullName evidence="11">Cysteine protease</fullName>
        <ecNumber evidence="11">3.4.22.-</ecNumber>
    </recommendedName>
</protein>
<dbReference type="CTD" id="20321803"/>
<dbReference type="STRING" id="6198.A0A074ZN78"/>
<dbReference type="SUPFAM" id="SSF54001">
    <property type="entry name" value="Cysteine proteinases"/>
    <property type="match status" value="1"/>
</dbReference>
<keyword evidence="9 11" id="KW-0072">Autophagy</keyword>
<evidence type="ECO:0000313" key="14">
    <source>
        <dbReference type="Proteomes" id="UP000054324"/>
    </source>
</evidence>
<accession>A0A074ZN78</accession>
<evidence type="ECO:0000256" key="5">
    <source>
        <dbReference type="ARBA" id="ARBA00022670"/>
    </source>
</evidence>
<evidence type="ECO:0000256" key="6">
    <source>
        <dbReference type="ARBA" id="ARBA00022801"/>
    </source>
</evidence>
<dbReference type="EC" id="3.4.22.-" evidence="11"/>
<evidence type="ECO:0000256" key="1">
    <source>
        <dbReference type="ARBA" id="ARBA00004496"/>
    </source>
</evidence>
<keyword evidence="3" id="KW-0813">Transport</keyword>
<dbReference type="EMBL" id="KL596797">
    <property type="protein sequence ID" value="KER24795.1"/>
    <property type="molecule type" value="Genomic_DNA"/>
</dbReference>
<proteinExistence type="inferred from homology"/>
<dbReference type="InterPro" id="IPR038765">
    <property type="entry name" value="Papain-like_cys_pep_sf"/>
</dbReference>
<sequence length="557" mass="62862">MLNRPPSCAASEHSVETHKRTIFNADGKRSHHDTRYNQTGFRTHFSTSDHMRAALNQIKFGWNIHIWPSFDRDAHIYFMGRRYSTNEDTCPVSSSAGSFDGTLADFADDFATRLWFTYREDFPPLGSGDQRSPDFQRASVSVGANTLDQSGSSRPSATDDVFIDSDLGLLVNVPPAYHEDGSLVPGKVSPQRKGKGIRRLVPKVSVAFRKNKPAGVVQRDNMPATVIPLSIQTSDSGWGCMIRSGQMLLAQALMIHLLGRDWRAFRGTNPIQTPEDHLHRQLIRWFHDCWSQESPFSLHRLVQASGQLPGSWFGPATLCSALVKVMSDASRRFEELARLHIYWVRDRVIYREELMNLARGQPVLRKPGRLNYTDFSENFQHCCSQECSQPVSSTYFQDGTPSSPSTKLFSSHAVILLLSIRLGLDKRIDARYVPMVCRLVRDPCFVGIIGGRPRHSIYILGCQNTQLIHLDPHFTQPVVRNVVNSEEFNVKTWHCLVPRVIEAAKLDPSCAVGFYCRSRGDLSDLLERLPQTMSIRTAKNSTSPVMESLIEIKDEDE</sequence>
<dbReference type="InterPro" id="IPR046792">
    <property type="entry name" value="Peptidase_C54_cat"/>
</dbReference>
<evidence type="ECO:0000256" key="7">
    <source>
        <dbReference type="ARBA" id="ARBA00022807"/>
    </source>
</evidence>
<dbReference type="GO" id="GO:0005737">
    <property type="term" value="C:cytoplasm"/>
    <property type="evidence" value="ECO:0007669"/>
    <property type="project" value="UniProtKB-SubCell"/>
</dbReference>
<evidence type="ECO:0000256" key="9">
    <source>
        <dbReference type="ARBA" id="ARBA00023006"/>
    </source>
</evidence>
<dbReference type="GO" id="GO:0035973">
    <property type="term" value="P:aggrephagy"/>
    <property type="evidence" value="ECO:0007669"/>
    <property type="project" value="TreeGrafter"/>
</dbReference>
<dbReference type="RefSeq" id="XP_009171456.1">
    <property type="nucleotide sequence ID" value="XM_009173192.1"/>
</dbReference>
<dbReference type="OrthoDB" id="2960936at2759"/>
<feature type="domain" description="Peptidase C54 catalytic" evidence="12">
    <location>
        <begin position="105"/>
        <end position="527"/>
    </location>
</feature>
<evidence type="ECO:0000256" key="10">
    <source>
        <dbReference type="ARBA" id="ARBA00029362"/>
    </source>
</evidence>
<comment type="function">
    <text evidence="11">Cysteine protease that plays a key role in autophagy by mediating both proteolytic activation and delipidation of ATG8 family proteins.</text>
</comment>
<keyword evidence="6 11" id="KW-0378">Hydrolase</keyword>
<dbReference type="GeneID" id="20321803"/>
<evidence type="ECO:0000256" key="4">
    <source>
        <dbReference type="ARBA" id="ARBA00022490"/>
    </source>
</evidence>
<evidence type="ECO:0000256" key="11">
    <source>
        <dbReference type="RuleBase" id="RU363115"/>
    </source>
</evidence>
<keyword evidence="7" id="KW-0788">Thiol protease</keyword>
<dbReference type="GO" id="GO:0000423">
    <property type="term" value="P:mitophagy"/>
    <property type="evidence" value="ECO:0007669"/>
    <property type="project" value="TreeGrafter"/>
</dbReference>
<dbReference type="GO" id="GO:0019786">
    <property type="term" value="F:protein-phosphatidylethanolamide deconjugating activity"/>
    <property type="evidence" value="ECO:0007669"/>
    <property type="project" value="InterPro"/>
</dbReference>
<keyword evidence="14" id="KW-1185">Reference proteome</keyword>
<dbReference type="Proteomes" id="UP000054324">
    <property type="component" value="Unassembled WGS sequence"/>
</dbReference>
<dbReference type="KEGG" id="ovi:T265_07624"/>
<keyword evidence="4 11" id="KW-0963">Cytoplasm</keyword>
<reference evidence="13 14" key="1">
    <citation type="submission" date="2013-11" db="EMBL/GenBank/DDBJ databases">
        <title>Opisthorchis viverrini - life in the bile duct.</title>
        <authorList>
            <person name="Young N.D."/>
            <person name="Nagarajan N."/>
            <person name="Lin S.J."/>
            <person name="Korhonen P.K."/>
            <person name="Jex A.R."/>
            <person name="Hall R.S."/>
            <person name="Safavi-Hemami H."/>
            <person name="Kaewkong W."/>
            <person name="Bertrand D."/>
            <person name="Gao S."/>
            <person name="Seet Q."/>
            <person name="Wongkham S."/>
            <person name="Teh B.T."/>
            <person name="Wongkham C."/>
            <person name="Intapan P.M."/>
            <person name="Maleewong W."/>
            <person name="Yang X."/>
            <person name="Hu M."/>
            <person name="Wang Z."/>
            <person name="Hofmann A."/>
            <person name="Sternberg P.W."/>
            <person name="Tan P."/>
            <person name="Wang J."/>
            <person name="Gasser R.B."/>
        </authorList>
    </citation>
    <scope>NUCLEOTIDE SEQUENCE [LARGE SCALE GENOMIC DNA]</scope>
</reference>
<keyword evidence="5 11" id="KW-0645">Protease</keyword>
<dbReference type="GO" id="GO:0016485">
    <property type="term" value="P:protein processing"/>
    <property type="evidence" value="ECO:0007669"/>
    <property type="project" value="TreeGrafter"/>
</dbReference>
<dbReference type="GO" id="GO:0004197">
    <property type="term" value="F:cysteine-type endopeptidase activity"/>
    <property type="evidence" value="ECO:0007669"/>
    <property type="project" value="TreeGrafter"/>
</dbReference>
<keyword evidence="8 11" id="KW-0653">Protein transport</keyword>
<comment type="similarity">
    <text evidence="2 11">Belongs to the peptidase C54 family.</text>
</comment>
<comment type="subcellular location">
    <subcellularLocation>
        <location evidence="1 11">Cytoplasm</location>
    </subcellularLocation>
</comment>
<dbReference type="Pfam" id="PF03416">
    <property type="entry name" value="Peptidase_C54"/>
    <property type="match status" value="1"/>
</dbReference>
<dbReference type="PANTHER" id="PTHR22624">
    <property type="entry name" value="CYSTEINE PROTEASE ATG4"/>
    <property type="match status" value="1"/>
</dbReference>
<dbReference type="GO" id="GO:0015031">
    <property type="term" value="P:protein transport"/>
    <property type="evidence" value="ECO:0007669"/>
    <property type="project" value="UniProtKB-KW"/>
</dbReference>
<dbReference type="GO" id="GO:0034727">
    <property type="term" value="P:piecemeal microautophagy of the nucleus"/>
    <property type="evidence" value="ECO:0007669"/>
    <property type="project" value="TreeGrafter"/>
</dbReference>
<name>A0A074ZN78_OPIVI</name>
<dbReference type="PANTHER" id="PTHR22624:SF49">
    <property type="entry name" value="CYSTEINE PROTEASE"/>
    <property type="match status" value="1"/>
</dbReference>
<gene>
    <name evidence="13" type="ORF">T265_07624</name>
</gene>
<evidence type="ECO:0000259" key="12">
    <source>
        <dbReference type="Pfam" id="PF03416"/>
    </source>
</evidence>
<comment type="catalytic activity">
    <reaction evidence="10">
        <text>[protein]-C-terminal L-amino acid-glycyl-phosphatidylethanolamide + H2O = [protein]-C-terminal L-amino acid-glycine + a 1,2-diacyl-sn-glycero-3-phosphoethanolamine</text>
        <dbReference type="Rhea" id="RHEA:67548"/>
        <dbReference type="Rhea" id="RHEA-COMP:17323"/>
        <dbReference type="Rhea" id="RHEA-COMP:17324"/>
        <dbReference type="ChEBI" id="CHEBI:15377"/>
        <dbReference type="ChEBI" id="CHEBI:64612"/>
        <dbReference type="ChEBI" id="CHEBI:172940"/>
        <dbReference type="ChEBI" id="CHEBI:172941"/>
    </reaction>
    <physiologicalReaction direction="left-to-right" evidence="10">
        <dbReference type="Rhea" id="RHEA:67549"/>
    </physiologicalReaction>
</comment>
<evidence type="ECO:0000313" key="13">
    <source>
        <dbReference type="EMBL" id="KER24795.1"/>
    </source>
</evidence>